<feature type="chain" id="PRO_5043822416" description="PsbP C-terminal domain-containing protein" evidence="1">
    <location>
        <begin position="51"/>
        <end position="216"/>
    </location>
</feature>
<dbReference type="Proteomes" id="UP001445335">
    <property type="component" value="Unassembled WGS sequence"/>
</dbReference>
<dbReference type="PANTHER" id="PTHR31407">
    <property type="match status" value="1"/>
</dbReference>
<feature type="signal peptide" evidence="1">
    <location>
        <begin position="1"/>
        <end position="50"/>
    </location>
</feature>
<dbReference type="GO" id="GO:0005509">
    <property type="term" value="F:calcium ion binding"/>
    <property type="evidence" value="ECO:0007669"/>
    <property type="project" value="InterPro"/>
</dbReference>
<reference evidence="3 4" key="1">
    <citation type="journal article" date="2024" name="Nat. Commun.">
        <title>Phylogenomics reveals the evolutionary origins of lichenization in chlorophyte algae.</title>
        <authorList>
            <person name="Puginier C."/>
            <person name="Libourel C."/>
            <person name="Otte J."/>
            <person name="Skaloud P."/>
            <person name="Haon M."/>
            <person name="Grisel S."/>
            <person name="Petersen M."/>
            <person name="Berrin J.G."/>
            <person name="Delaux P.M."/>
            <person name="Dal Grande F."/>
            <person name="Keller J."/>
        </authorList>
    </citation>
    <scope>NUCLEOTIDE SEQUENCE [LARGE SCALE GENOMIC DNA]</scope>
    <source>
        <strain evidence="3 4">SAG 245.80</strain>
    </source>
</reference>
<sequence>MAGTAQSQGLQWLTQQTVPENNAWPHKLALERRALLLTLLAAACTPAAQAEAADGALVEYVNVKEGYRLLRPTAWEQTSKAGADVLFLGDGTEVGITVSPIRIKSLEQFGTPQFVGDKLLGAERAKESTKSVELLGASERRGAHQVLIYDLDYFVSTTRGEKRVLSTVAVDRNRLYIVNASIKCRRSAAGTCTGEDGGPALARARAVAQSFDTVAA</sequence>
<feature type="domain" description="PsbP C-terminal" evidence="2">
    <location>
        <begin position="57"/>
        <end position="186"/>
    </location>
</feature>
<dbReference type="GO" id="GO:0015979">
    <property type="term" value="P:photosynthesis"/>
    <property type="evidence" value="ECO:0007669"/>
    <property type="project" value="InterPro"/>
</dbReference>
<dbReference type="PANTHER" id="PTHR31407:SF3">
    <property type="entry name" value="PSBP DOMAIN-CONTAINING PROTEIN 2, CHLOROPLASTIC"/>
    <property type="match status" value="1"/>
</dbReference>
<organism evidence="3 4">
    <name type="scientific">Elliptochloris bilobata</name>
    <dbReference type="NCBI Taxonomy" id="381761"/>
    <lineage>
        <taxon>Eukaryota</taxon>
        <taxon>Viridiplantae</taxon>
        <taxon>Chlorophyta</taxon>
        <taxon>core chlorophytes</taxon>
        <taxon>Trebouxiophyceae</taxon>
        <taxon>Trebouxiophyceae incertae sedis</taxon>
        <taxon>Elliptochloris clade</taxon>
        <taxon>Elliptochloris</taxon>
    </lineage>
</organism>
<dbReference type="GO" id="GO:0019898">
    <property type="term" value="C:extrinsic component of membrane"/>
    <property type="evidence" value="ECO:0007669"/>
    <property type="project" value="InterPro"/>
</dbReference>
<proteinExistence type="predicted"/>
<evidence type="ECO:0000313" key="4">
    <source>
        <dbReference type="Proteomes" id="UP001445335"/>
    </source>
</evidence>
<dbReference type="GO" id="GO:0009654">
    <property type="term" value="C:photosystem II oxygen evolving complex"/>
    <property type="evidence" value="ECO:0007669"/>
    <property type="project" value="InterPro"/>
</dbReference>
<evidence type="ECO:0000256" key="1">
    <source>
        <dbReference type="SAM" id="SignalP"/>
    </source>
</evidence>
<dbReference type="EMBL" id="JALJOU010000088">
    <property type="protein sequence ID" value="KAK9822385.1"/>
    <property type="molecule type" value="Genomic_DNA"/>
</dbReference>
<evidence type="ECO:0000259" key="2">
    <source>
        <dbReference type="Pfam" id="PF01789"/>
    </source>
</evidence>
<evidence type="ECO:0000313" key="3">
    <source>
        <dbReference type="EMBL" id="KAK9822385.1"/>
    </source>
</evidence>
<dbReference type="NCBIfam" id="NF040946">
    <property type="entry name" value="PSII_PsbP"/>
    <property type="match status" value="1"/>
</dbReference>
<name>A0AAW1QLU5_9CHLO</name>
<dbReference type="AlphaFoldDB" id="A0AAW1QLU5"/>
<keyword evidence="4" id="KW-1185">Reference proteome</keyword>
<accession>A0AAW1QLU5</accession>
<dbReference type="Gene3D" id="3.40.1000.10">
    <property type="entry name" value="Mog1/PsbP, alpha/beta/alpha sandwich"/>
    <property type="match status" value="1"/>
</dbReference>
<dbReference type="InterPro" id="IPR002683">
    <property type="entry name" value="PsbP_C"/>
</dbReference>
<comment type="caution">
    <text evidence="3">The sequence shown here is derived from an EMBL/GenBank/DDBJ whole genome shotgun (WGS) entry which is preliminary data.</text>
</comment>
<gene>
    <name evidence="3" type="ORF">WJX81_006815</name>
</gene>
<dbReference type="InterPro" id="IPR016123">
    <property type="entry name" value="Mog1/PsbP_a/b/a-sand"/>
</dbReference>
<dbReference type="SUPFAM" id="SSF55724">
    <property type="entry name" value="Mog1p/PsbP-like"/>
    <property type="match status" value="1"/>
</dbReference>
<keyword evidence="1" id="KW-0732">Signal</keyword>
<dbReference type="Pfam" id="PF01789">
    <property type="entry name" value="PsbP"/>
    <property type="match status" value="1"/>
</dbReference>
<protein>
    <recommendedName>
        <fullName evidence="2">PsbP C-terminal domain-containing protein</fullName>
    </recommendedName>
</protein>